<feature type="transmembrane region" description="Helical" evidence="6">
    <location>
        <begin position="150"/>
        <end position="172"/>
    </location>
</feature>
<dbReference type="PANTHER" id="PTHR30071">
    <property type="entry name" value="HEME EXPORTER PROTEIN C"/>
    <property type="match status" value="1"/>
</dbReference>
<keyword evidence="3" id="KW-0201">Cytochrome c-type biogenesis</keyword>
<feature type="transmembrane region" description="Helical" evidence="6">
    <location>
        <begin position="15"/>
        <end position="35"/>
    </location>
</feature>
<feature type="transmembrane region" description="Helical" evidence="6">
    <location>
        <begin position="332"/>
        <end position="353"/>
    </location>
</feature>
<feature type="transmembrane region" description="Helical" evidence="6">
    <location>
        <begin position="55"/>
        <end position="76"/>
    </location>
</feature>
<proteinExistence type="predicted"/>
<evidence type="ECO:0000313" key="8">
    <source>
        <dbReference type="EMBL" id="QGQ96921.1"/>
    </source>
</evidence>
<comment type="subcellular location">
    <subcellularLocation>
        <location evidence="1">Membrane</location>
        <topology evidence="1">Multi-pass membrane protein</topology>
    </subcellularLocation>
</comment>
<feature type="transmembrane region" description="Helical" evidence="6">
    <location>
        <begin position="193"/>
        <end position="214"/>
    </location>
</feature>
<evidence type="ECO:0000259" key="7">
    <source>
        <dbReference type="Pfam" id="PF01578"/>
    </source>
</evidence>
<evidence type="ECO:0000256" key="3">
    <source>
        <dbReference type="ARBA" id="ARBA00022748"/>
    </source>
</evidence>
<evidence type="ECO:0000256" key="4">
    <source>
        <dbReference type="ARBA" id="ARBA00022989"/>
    </source>
</evidence>
<protein>
    <submittedName>
        <fullName evidence="8">C-type cytochrome biogenesis protein CcsB</fullName>
    </submittedName>
</protein>
<dbReference type="InterPro" id="IPR045062">
    <property type="entry name" value="Cyt_c_biogenesis_CcsA/CcmC"/>
</dbReference>
<name>A0A6B8RKI0_9BACL</name>
<organism evidence="8 9">
    <name type="scientific">Paenibacillus psychroresistens</name>
    <dbReference type="NCBI Taxonomy" id="1778678"/>
    <lineage>
        <taxon>Bacteria</taxon>
        <taxon>Bacillati</taxon>
        <taxon>Bacillota</taxon>
        <taxon>Bacilli</taxon>
        <taxon>Bacillales</taxon>
        <taxon>Paenibacillaceae</taxon>
        <taxon>Paenibacillus</taxon>
    </lineage>
</organism>
<feature type="transmembrane region" description="Helical" evidence="6">
    <location>
        <begin position="365"/>
        <end position="382"/>
    </location>
</feature>
<reference evidence="9" key="1">
    <citation type="submission" date="2018-11" db="EMBL/GenBank/DDBJ databases">
        <title>Complete genome sequence of Paenibacillus sp. ML311-T8.</title>
        <authorList>
            <person name="Nam Y.-D."/>
            <person name="Kang J."/>
            <person name="Chung W.-H."/>
            <person name="Park Y.S."/>
        </authorList>
    </citation>
    <scope>NUCLEOTIDE SEQUENCE [LARGE SCALE GENOMIC DNA]</scope>
    <source>
        <strain evidence="9">ML311-T8</strain>
    </source>
</reference>
<dbReference type="GO" id="GO:0020037">
    <property type="term" value="F:heme binding"/>
    <property type="evidence" value="ECO:0007669"/>
    <property type="project" value="InterPro"/>
</dbReference>
<dbReference type="Proteomes" id="UP000426246">
    <property type="component" value="Chromosome"/>
</dbReference>
<accession>A0A6B8RKI0</accession>
<keyword evidence="4 6" id="KW-1133">Transmembrane helix</keyword>
<dbReference type="EMBL" id="CP034235">
    <property type="protein sequence ID" value="QGQ96921.1"/>
    <property type="molecule type" value="Genomic_DNA"/>
</dbReference>
<feature type="domain" description="Cytochrome c assembly protein" evidence="7">
    <location>
        <begin position="84"/>
        <end position="204"/>
    </location>
</feature>
<feature type="transmembrane region" description="Helical" evidence="6">
    <location>
        <begin position="88"/>
        <end position="107"/>
    </location>
</feature>
<evidence type="ECO:0000256" key="2">
    <source>
        <dbReference type="ARBA" id="ARBA00022692"/>
    </source>
</evidence>
<keyword evidence="5 6" id="KW-0472">Membrane</keyword>
<gene>
    <name evidence="8" type="ORF">EHS13_19535</name>
</gene>
<keyword evidence="2 6" id="KW-0812">Transmembrane</keyword>
<dbReference type="GO" id="GO:0005886">
    <property type="term" value="C:plasma membrane"/>
    <property type="evidence" value="ECO:0007669"/>
    <property type="project" value="TreeGrafter"/>
</dbReference>
<dbReference type="InterPro" id="IPR002541">
    <property type="entry name" value="Cyt_c_assembly"/>
</dbReference>
<dbReference type="GO" id="GO:0017004">
    <property type="term" value="P:cytochrome complex assembly"/>
    <property type="evidence" value="ECO:0007669"/>
    <property type="project" value="UniProtKB-KW"/>
</dbReference>
<evidence type="ECO:0000256" key="6">
    <source>
        <dbReference type="SAM" id="Phobius"/>
    </source>
</evidence>
<evidence type="ECO:0000256" key="5">
    <source>
        <dbReference type="ARBA" id="ARBA00023136"/>
    </source>
</evidence>
<feature type="transmembrane region" description="Helical" evidence="6">
    <location>
        <begin position="287"/>
        <end position="305"/>
    </location>
</feature>
<feature type="transmembrane region" description="Helical" evidence="6">
    <location>
        <begin position="112"/>
        <end position="130"/>
    </location>
</feature>
<sequence>MTAFFDNISSISMNYLIIALFVYCLGFTLFVISILGKNWRGRKPEQHMKLWGNIAFITSLVGYVLHIMFFFTRWYSGGHIPTANMFEFMTFLAMMIMTAFVIIFLIYRSLVIGVFALPVGVIILSYALVFPHEVQPLIPALQSYWLKIHVTTAATGEAFFAVGFAGGLMYLLRTINFKSKERKDVKEQRSLEFVLFVLLMIVGFAASIFIFLAADYKATFTKDIVTKDKAGTEVTMSQPVEYVLPPIFKPSGATLVTMKPFLGIKKPLLEAPSWMKGANSGKKLNTVVWSIISGLILYGLLRLIARKPLGAAISPILNDMDPEDLDEISYRAIAIGYPIFTLGALIFAMIWAAEAWGRFWGWDPKEVWALITWLYYAFYLHLRLSKGWQGKKSAWLAVIGFTIVMFTLIGVNLVIAGLHSYSGV</sequence>
<dbReference type="RefSeq" id="WP_155702021.1">
    <property type="nucleotide sequence ID" value="NZ_CP034235.1"/>
</dbReference>
<dbReference type="AlphaFoldDB" id="A0A6B8RKI0"/>
<dbReference type="Pfam" id="PF01578">
    <property type="entry name" value="Cytochrom_C_asm"/>
    <property type="match status" value="2"/>
</dbReference>
<dbReference type="OrthoDB" id="9814290at2"/>
<feature type="domain" description="Cytochrome c assembly protein" evidence="7">
    <location>
        <begin position="323"/>
        <end position="419"/>
    </location>
</feature>
<feature type="transmembrane region" description="Helical" evidence="6">
    <location>
        <begin position="394"/>
        <end position="418"/>
    </location>
</feature>
<evidence type="ECO:0000313" key="9">
    <source>
        <dbReference type="Proteomes" id="UP000426246"/>
    </source>
</evidence>
<dbReference type="PANTHER" id="PTHR30071:SF1">
    <property type="entry name" value="CYTOCHROME B_B6 PROTEIN-RELATED"/>
    <property type="match status" value="1"/>
</dbReference>
<keyword evidence="9" id="KW-1185">Reference proteome</keyword>
<evidence type="ECO:0000256" key="1">
    <source>
        <dbReference type="ARBA" id="ARBA00004141"/>
    </source>
</evidence>
<dbReference type="KEGG" id="ppsc:EHS13_19535"/>